<keyword evidence="3" id="KW-0732">Signal</keyword>
<protein>
    <recommendedName>
        <fullName evidence="1">HVA22-like protein</fullName>
    </recommendedName>
</protein>
<dbReference type="InterPro" id="IPR004345">
    <property type="entry name" value="TB2_DP1_HVA22"/>
</dbReference>
<feature type="signal peptide" evidence="3">
    <location>
        <begin position="1"/>
        <end position="22"/>
    </location>
</feature>
<dbReference type="PANTHER" id="PTHR12300">
    <property type="entry name" value="HVA22-LIKE PROTEINS"/>
    <property type="match status" value="1"/>
</dbReference>
<proteinExistence type="inferred from homology"/>
<name>A0AAE0KXY5_9CHLO</name>
<reference evidence="4 5" key="1">
    <citation type="journal article" date="2015" name="Genome Biol. Evol.">
        <title>Comparative Genomics of a Bacterivorous Green Alga Reveals Evolutionary Causalities and Consequences of Phago-Mixotrophic Mode of Nutrition.</title>
        <authorList>
            <person name="Burns J.A."/>
            <person name="Paasch A."/>
            <person name="Narechania A."/>
            <person name="Kim E."/>
        </authorList>
    </citation>
    <scope>NUCLEOTIDE SEQUENCE [LARGE SCALE GENOMIC DNA]</scope>
    <source>
        <strain evidence="4 5">PLY_AMNH</strain>
    </source>
</reference>
<accession>A0AAE0KXY5</accession>
<sequence>MVPDFLCRVLVLLLGYIYPGYACFKAIEKGKPDACREWCIYWLVLAAATAAERVTDYAVFWLPLYYEAKVGFVVYLWHPQTQGAIFMYQHFILPYLQKHEPEVDRFLDESKTRATDFVASYWTRAMGYAQQCLFAALANIPQAQGQAGHAGAAVPQNQPRNAQEAAATAFKSN</sequence>
<evidence type="ECO:0000313" key="5">
    <source>
        <dbReference type="Proteomes" id="UP001190700"/>
    </source>
</evidence>
<evidence type="ECO:0000256" key="2">
    <source>
        <dbReference type="SAM" id="MobiDB-lite"/>
    </source>
</evidence>
<feature type="chain" id="PRO_5042070410" description="HVA22-like protein" evidence="3">
    <location>
        <begin position="23"/>
        <end position="173"/>
    </location>
</feature>
<dbReference type="AlphaFoldDB" id="A0AAE0KXY5"/>
<keyword evidence="5" id="KW-1185">Reference proteome</keyword>
<dbReference type="Pfam" id="PF03134">
    <property type="entry name" value="TB2_DP1_HVA22"/>
    <property type="match status" value="1"/>
</dbReference>
<evidence type="ECO:0000256" key="3">
    <source>
        <dbReference type="SAM" id="SignalP"/>
    </source>
</evidence>
<evidence type="ECO:0000313" key="4">
    <source>
        <dbReference type="EMBL" id="KAK3264634.1"/>
    </source>
</evidence>
<feature type="region of interest" description="Disordered" evidence="2">
    <location>
        <begin position="150"/>
        <end position="173"/>
    </location>
</feature>
<comment type="similarity">
    <text evidence="1">Belongs to the DP1 family.</text>
</comment>
<comment type="caution">
    <text evidence="4">The sequence shown here is derived from an EMBL/GenBank/DDBJ whole genome shotgun (WGS) entry which is preliminary data.</text>
</comment>
<evidence type="ECO:0000256" key="1">
    <source>
        <dbReference type="RuleBase" id="RU362006"/>
    </source>
</evidence>
<organism evidence="4 5">
    <name type="scientific">Cymbomonas tetramitiformis</name>
    <dbReference type="NCBI Taxonomy" id="36881"/>
    <lineage>
        <taxon>Eukaryota</taxon>
        <taxon>Viridiplantae</taxon>
        <taxon>Chlorophyta</taxon>
        <taxon>Pyramimonadophyceae</taxon>
        <taxon>Pyramimonadales</taxon>
        <taxon>Pyramimonadaceae</taxon>
        <taxon>Cymbomonas</taxon>
    </lineage>
</organism>
<gene>
    <name evidence="4" type="ORF">CYMTET_26634</name>
</gene>
<dbReference type="EMBL" id="LGRX02014430">
    <property type="protein sequence ID" value="KAK3264634.1"/>
    <property type="molecule type" value="Genomic_DNA"/>
</dbReference>
<dbReference type="PANTHER" id="PTHR12300:SF117">
    <property type="entry name" value="LP05237P-RELATED"/>
    <property type="match status" value="1"/>
</dbReference>
<dbReference type="GO" id="GO:0016020">
    <property type="term" value="C:membrane"/>
    <property type="evidence" value="ECO:0007669"/>
    <property type="project" value="UniProtKB-SubCell"/>
</dbReference>
<dbReference type="Proteomes" id="UP001190700">
    <property type="component" value="Unassembled WGS sequence"/>
</dbReference>
<comment type="subcellular location">
    <subcellularLocation>
        <location evidence="1">Membrane</location>
        <topology evidence="1">Multi-pass membrane protein</topology>
    </subcellularLocation>
</comment>